<organism evidence="7 8">
    <name type="scientific">Ceratocystis fimbriata f. sp. platani</name>
    <dbReference type="NCBI Taxonomy" id="88771"/>
    <lineage>
        <taxon>Eukaryota</taxon>
        <taxon>Fungi</taxon>
        <taxon>Dikarya</taxon>
        <taxon>Ascomycota</taxon>
        <taxon>Pezizomycotina</taxon>
        <taxon>Sordariomycetes</taxon>
        <taxon>Hypocreomycetidae</taxon>
        <taxon>Microascales</taxon>
        <taxon>Ceratocystidaceae</taxon>
        <taxon>Ceratocystis</taxon>
    </lineage>
</organism>
<evidence type="ECO:0000256" key="5">
    <source>
        <dbReference type="SAM" id="MobiDB-lite"/>
    </source>
</evidence>
<dbReference type="EMBL" id="LBBL01000053">
    <property type="protein sequence ID" value="KKF96255.1"/>
    <property type="molecule type" value="Genomic_DNA"/>
</dbReference>
<feature type="compositionally biased region" description="Polar residues" evidence="5">
    <location>
        <begin position="868"/>
        <end position="879"/>
    </location>
</feature>
<dbReference type="Gene3D" id="3.40.50.300">
    <property type="entry name" value="P-loop containing nucleotide triphosphate hydrolases"/>
    <property type="match status" value="1"/>
</dbReference>
<feature type="compositionally biased region" description="Low complexity" evidence="5">
    <location>
        <begin position="733"/>
        <end position="774"/>
    </location>
</feature>
<dbReference type="Gene3D" id="1.10.8.60">
    <property type="match status" value="1"/>
</dbReference>
<proteinExistence type="predicted"/>
<dbReference type="InterPro" id="IPR027417">
    <property type="entry name" value="P-loop_NTPase"/>
</dbReference>
<accession>A0A0F8B6B3</accession>
<dbReference type="SUPFAM" id="SSF52540">
    <property type="entry name" value="P-loop containing nucleoside triphosphate hydrolases"/>
    <property type="match status" value="1"/>
</dbReference>
<evidence type="ECO:0000313" key="7">
    <source>
        <dbReference type="EMBL" id="KKF96255.1"/>
    </source>
</evidence>
<dbReference type="GO" id="GO:0005524">
    <property type="term" value="F:ATP binding"/>
    <property type="evidence" value="ECO:0007669"/>
    <property type="project" value="UniProtKB-KW"/>
</dbReference>
<keyword evidence="8" id="KW-1185">Reference proteome</keyword>
<keyword evidence="3" id="KW-1000">Mitochondrion outer membrane</keyword>
<dbReference type="GO" id="GO:0006281">
    <property type="term" value="P:DNA repair"/>
    <property type="evidence" value="ECO:0007669"/>
    <property type="project" value="InterPro"/>
</dbReference>
<reference evidence="7 8" key="1">
    <citation type="submission" date="2015-04" db="EMBL/GenBank/DDBJ databases">
        <title>Genome sequence of Ceratocystis platani, a major pathogen of plane trees.</title>
        <authorList>
            <person name="Belbahri L."/>
        </authorList>
    </citation>
    <scope>NUCLEOTIDE SEQUENCE [LARGE SCALE GENOMIC DNA]</scope>
    <source>
        <strain evidence="7 8">CFO</strain>
    </source>
</reference>
<keyword evidence="3" id="KW-0472">Membrane</keyword>
<protein>
    <submittedName>
        <fullName evidence="7">Protein MSP1</fullName>
    </submittedName>
</protein>
<feature type="compositionally biased region" description="Low complexity" evidence="5">
    <location>
        <begin position="706"/>
        <end position="721"/>
    </location>
</feature>
<feature type="compositionally biased region" description="Polar residues" evidence="5">
    <location>
        <begin position="918"/>
        <end position="927"/>
    </location>
</feature>
<evidence type="ECO:0000256" key="1">
    <source>
        <dbReference type="ARBA" id="ARBA00004572"/>
    </source>
</evidence>
<feature type="compositionally biased region" description="Basic residues" evidence="5">
    <location>
        <begin position="1553"/>
        <end position="1566"/>
    </location>
</feature>
<evidence type="ECO:0000256" key="4">
    <source>
        <dbReference type="ARBA" id="ARBA00022840"/>
    </source>
</evidence>
<dbReference type="GO" id="GO:0005634">
    <property type="term" value="C:nucleus"/>
    <property type="evidence" value="ECO:0007669"/>
    <property type="project" value="InterPro"/>
</dbReference>
<dbReference type="Pfam" id="PF09462">
    <property type="entry name" value="Mus7"/>
    <property type="match status" value="2"/>
</dbReference>
<name>A0A0F8B6B3_CERFI</name>
<dbReference type="GO" id="GO:0016887">
    <property type="term" value="F:ATP hydrolysis activity"/>
    <property type="evidence" value="ECO:0007669"/>
    <property type="project" value="InterPro"/>
</dbReference>
<feature type="region of interest" description="Disordered" evidence="5">
    <location>
        <begin position="868"/>
        <end position="986"/>
    </location>
</feature>
<feature type="region of interest" description="Disordered" evidence="5">
    <location>
        <begin position="706"/>
        <end position="813"/>
    </location>
</feature>
<dbReference type="Pfam" id="PF00004">
    <property type="entry name" value="AAA"/>
    <property type="match status" value="1"/>
</dbReference>
<evidence type="ECO:0000259" key="6">
    <source>
        <dbReference type="SMART" id="SM00382"/>
    </source>
</evidence>
<comment type="subcellular location">
    <subcellularLocation>
        <location evidence="1">Mitochondrion outer membrane</location>
        <topology evidence="1">Single-pass membrane protein</topology>
    </subcellularLocation>
</comment>
<dbReference type="InterPro" id="IPR051701">
    <property type="entry name" value="Mito_OM_Translocase_MSP1"/>
</dbReference>
<dbReference type="InterPro" id="IPR019021">
    <property type="entry name" value="Mms22"/>
</dbReference>
<keyword evidence="3" id="KW-0496">Mitochondrion</keyword>
<feature type="region of interest" description="Disordered" evidence="5">
    <location>
        <begin position="1532"/>
        <end position="1615"/>
    </location>
</feature>
<dbReference type="OrthoDB" id="39734at2759"/>
<dbReference type="InterPro" id="IPR003593">
    <property type="entry name" value="AAA+_ATPase"/>
</dbReference>
<comment type="caution">
    <text evidence="7">The sequence shown here is derived from an EMBL/GenBank/DDBJ whole genome shotgun (WGS) entry which is preliminary data.</text>
</comment>
<dbReference type="Pfam" id="PF17862">
    <property type="entry name" value="AAA_lid_3"/>
    <property type="match status" value="1"/>
</dbReference>
<dbReference type="GO" id="GO:0031297">
    <property type="term" value="P:replication fork processing"/>
    <property type="evidence" value="ECO:0007669"/>
    <property type="project" value="InterPro"/>
</dbReference>
<gene>
    <name evidence="7" type="primary">MSP1_2</name>
    <name evidence="7" type="ORF">CFO_g1398</name>
</gene>
<sequence length="1984" mass="219627">MLVDLSKATIKVLLAVGLQPLHDFYDLQGTAASRFEKLWETMFTLLPLREFDDLGALMPGMRRVQSMDGWALPQKLIRRVFDIYREGSALQSPSFNEYCRALVGRCHYLIEEWGWIKCNGILLDQFESVASDMQAQLLALPKGTNHGLSQSKIDMFVSLNRAAIKDMIFFSVRASQDIFRHGKTREAAVFALNTYQLNEILRQFTYSPPMLDWSILGAGLETLRMFFDRDCAVSGDSSLDAVRRSDAVLLQRELATNLFAAARTVLTEREAPKLASSGADMVREMCIENLVLLCARATNLLSRIGAMKVSDVFSGNKWSLFEGDLHRLRLAQRRYVPLYVAAHVGELPESVEPHFISLMDLWAMSICKPSKFVIYEHLLASELLRRGKPYLPRDAVALAANASYGTQHQLFEFFLAWMRTSLRKSTVSARKSTVSSFSNTLRLVMEQVKLDLQALSSSSPQVHEPYVLFIRKIINLIRSYATDICAVDTFFYQITKDYSPPVQDPKLRVAGIVSYGLRLRDGDSKVVPQLFHYLYNNFKIALVNNSTDKEASIIRHGMEHADIRMFVLTKMFPAVIRAMIALPYTFFFLDVYASATLAYYCQPVVPGDLSARDLENVALLLDCMLTTMYDLIRSNSVEVSLYVVHSIIRCIQLVRALWPLVRIHGFEPDLRAAVGGIVKDLGRIYHRDGRSQCASVSRATARVAAATSASKSTAAPSSIASRRNLHATSRLQDSTPSSADSSTPAPSSDPHNNNSNDSSGTDDPSSTPSPSVPTAADGLETASRVPLTARRLRIQQSTQSRSRRASKKLVETEKPACDLPESFVQHNVHLYEPFAEPEWPVFDEPNWRSVQASWLQQFYGPHTLESCPSSAHVNTTETPVDSLVEDSITPGPLPTESPITQSAPPKENAQPAIEPLSSGLSETQNSDIARKDGSSQLAGVSAEASTPSTEQPDSNPPVQSTESTVEVPSPTDAPSSAESQDTPLSTPSFERYRLHFLLSEWKKGELKKALHRDLGSIERRTAVTSLSAAYALYAWHVQNKLPPPNHLLKTIDAVRKSAPSYWGLDRTVRTKENKPEDFSRGEDSLNNEAVEAMSMPYMQSPTVFIPEMILQKQPFFPEESGKSNPVTDILEVEKAVYVELNAKGPIGRTSHDIKRPITVIETSKYGGKRFSRSLLRHVATSVGADLVRLDAQDLSKILGQYLGQDWALSRGPFSLLGFRAAFLNGTLALPDDLVNYLGFKDLNAEHEPAQLAELMFGAHSKDVAEDAFEEELLKIKEEPMGYLLSSTDRWGNLKIQAALERILHAATAKAGPHSESKKTIIQIDDFVELNMTLEGALIIGRLRKMADAQWMKGKQIVLVGTSSARQRSAEYVKTVKEIASSECLIPFKAEPRLALDSYEWAGSEKVDFLEQNCANLMHVLETLSEEPLDAEFLEKQLPFSALASYRKSLAGLREQGWWSREAIKEPLKKLFDELRDNLGRDYEPIIGSGIVPFTELYPLAQRIIGLSQSPYAVSAATFSEVYEQLEAENSPLSEVGKKAALAQELKKASSTNKPKHYPSHSHRQHMHVPVPKPGSEAERSASGSDGTSGSATHPFKASTSGPMSRGGREVDWQNPDMAVPLNGASSGPFNEHEKKLLSGLVNASLIKTTFADVQAPAATIQALKLLTMLSLQRPEAFGYGVLARDRIPGCLLYGPPGTGKTLLAKAVAKESGANMLQISGASINEMWVGQGEKNVAAVFSLAKKLAPLVIFIDEADALLASRSRTSSMTSHREIINEFLREWDGISSTNAFIMVATNRPFDLDEAVLRRLPRKLLIDLPVQSDRTAILKILLRDEKLSADVSIDVLAKRTPLYSGSDLKNMCVAAAMAAVREETEEADRHAENDQPYTYPLRRTLRQSHFDHALKEIGASISEDMDSMKAIRKFDDMHGKPGQRKKASMGFAIPGADKRRVDAEDVRVRKVEKDEENGDGEACGANTEEKTAPA</sequence>
<keyword evidence="4" id="KW-0067">ATP-binding</keyword>
<evidence type="ECO:0000313" key="8">
    <source>
        <dbReference type="Proteomes" id="UP000034841"/>
    </source>
</evidence>
<dbReference type="PANTHER" id="PTHR45644">
    <property type="entry name" value="AAA ATPASE, PUTATIVE (AFU_ORTHOLOGUE AFUA_2G12920)-RELATED-RELATED"/>
    <property type="match status" value="1"/>
</dbReference>
<dbReference type="InterPro" id="IPR041569">
    <property type="entry name" value="AAA_lid_3"/>
</dbReference>
<feature type="domain" description="AAA+ ATPase" evidence="6">
    <location>
        <begin position="1686"/>
        <end position="1820"/>
    </location>
</feature>
<dbReference type="SMART" id="SM00382">
    <property type="entry name" value="AAA"/>
    <property type="match status" value="1"/>
</dbReference>
<evidence type="ECO:0000256" key="2">
    <source>
        <dbReference type="ARBA" id="ARBA00022741"/>
    </source>
</evidence>
<feature type="compositionally biased region" description="Basic and acidic residues" evidence="5">
    <location>
        <begin position="1946"/>
        <end position="1963"/>
    </location>
</feature>
<evidence type="ECO:0000256" key="3">
    <source>
        <dbReference type="ARBA" id="ARBA00022787"/>
    </source>
</evidence>
<dbReference type="InterPro" id="IPR003959">
    <property type="entry name" value="ATPase_AAA_core"/>
</dbReference>
<keyword evidence="2" id="KW-0547">Nucleotide-binding</keyword>
<dbReference type="PANTHER" id="PTHR45644:SF56">
    <property type="entry name" value="AAA ATPASE, PUTATIVE (AFU_ORTHOLOGUE AFUA_2G12920)-RELATED"/>
    <property type="match status" value="1"/>
</dbReference>
<dbReference type="GO" id="GO:0005741">
    <property type="term" value="C:mitochondrial outer membrane"/>
    <property type="evidence" value="ECO:0007669"/>
    <property type="project" value="UniProtKB-SubCell"/>
</dbReference>
<feature type="compositionally biased region" description="Polar residues" evidence="5">
    <location>
        <begin position="934"/>
        <end position="986"/>
    </location>
</feature>
<feature type="region of interest" description="Disordered" evidence="5">
    <location>
        <begin position="1927"/>
        <end position="1984"/>
    </location>
</feature>
<feature type="compositionally biased region" description="Low complexity" evidence="5">
    <location>
        <begin position="1580"/>
        <end position="1592"/>
    </location>
</feature>
<dbReference type="Proteomes" id="UP000034841">
    <property type="component" value="Unassembled WGS sequence"/>
</dbReference>